<dbReference type="AlphaFoldDB" id="A0A9Q3PJ13"/>
<keyword evidence="2" id="KW-1185">Reference proteome</keyword>
<dbReference type="EMBL" id="AVOT02071993">
    <property type="protein sequence ID" value="MBW0562101.1"/>
    <property type="molecule type" value="Genomic_DNA"/>
</dbReference>
<reference evidence="1" key="1">
    <citation type="submission" date="2021-03" db="EMBL/GenBank/DDBJ databases">
        <title>Draft genome sequence of rust myrtle Austropuccinia psidii MF-1, a brazilian biotype.</title>
        <authorList>
            <person name="Quecine M.C."/>
            <person name="Pachon D.M.R."/>
            <person name="Bonatelli M.L."/>
            <person name="Correr F.H."/>
            <person name="Franceschini L.M."/>
            <person name="Leite T.F."/>
            <person name="Margarido G.R.A."/>
            <person name="Almeida C.A."/>
            <person name="Ferrarezi J.A."/>
            <person name="Labate C.A."/>
        </authorList>
    </citation>
    <scope>NUCLEOTIDE SEQUENCE</scope>
    <source>
        <strain evidence="1">MF-1</strain>
    </source>
</reference>
<comment type="caution">
    <text evidence="1">The sequence shown here is derived from an EMBL/GenBank/DDBJ whole genome shotgun (WGS) entry which is preliminary data.</text>
</comment>
<organism evidence="1 2">
    <name type="scientific">Austropuccinia psidii MF-1</name>
    <dbReference type="NCBI Taxonomy" id="1389203"/>
    <lineage>
        <taxon>Eukaryota</taxon>
        <taxon>Fungi</taxon>
        <taxon>Dikarya</taxon>
        <taxon>Basidiomycota</taxon>
        <taxon>Pucciniomycotina</taxon>
        <taxon>Pucciniomycetes</taxon>
        <taxon>Pucciniales</taxon>
        <taxon>Sphaerophragmiaceae</taxon>
        <taxon>Austropuccinia</taxon>
    </lineage>
</organism>
<protein>
    <submittedName>
        <fullName evidence="1">Uncharacterized protein</fullName>
    </submittedName>
</protein>
<name>A0A9Q3PJ13_9BASI</name>
<sequence>MLRLHITIQEYRGNMTIVDKAGNILKNADGFRRWELPNTPDNSAYFPENAESHISIEEINMTDVGTEFFEVRESHKKDKNCNIITSLLDKY</sequence>
<proteinExistence type="predicted"/>
<evidence type="ECO:0000313" key="1">
    <source>
        <dbReference type="EMBL" id="MBW0562101.1"/>
    </source>
</evidence>
<evidence type="ECO:0000313" key="2">
    <source>
        <dbReference type="Proteomes" id="UP000765509"/>
    </source>
</evidence>
<dbReference type="Proteomes" id="UP000765509">
    <property type="component" value="Unassembled WGS sequence"/>
</dbReference>
<accession>A0A9Q3PJ13</accession>
<gene>
    <name evidence="1" type="ORF">O181_101816</name>
</gene>